<dbReference type="InterPro" id="IPR011527">
    <property type="entry name" value="ABC1_TM_dom"/>
</dbReference>
<keyword evidence="3 4" id="KW-0472">Membrane</keyword>
<feature type="non-terminal residue" evidence="6">
    <location>
        <position position="1"/>
    </location>
</feature>
<keyword evidence="2 4" id="KW-1133">Transmembrane helix</keyword>
<accession>A0A382V6P0</accession>
<dbReference type="SUPFAM" id="SSF90123">
    <property type="entry name" value="ABC transporter transmembrane region"/>
    <property type="match status" value="1"/>
</dbReference>
<name>A0A382V6P0_9ZZZZ</name>
<dbReference type="EMBL" id="UINC01149307">
    <property type="protein sequence ID" value="SVD41695.1"/>
    <property type="molecule type" value="Genomic_DNA"/>
</dbReference>
<sequence length="287" mass="31501">QLSSRRRWQLTLLTLLMLVGGFAEVISLGLVVPFLAFLIDPVEAMQVPIAAQMANIFDSADSNDLRWKFTVLFIVAAVFSGAFRFLLNWMNTKFTYGIGHELGTEVYRRVISQPYAVHISRDSSEIVGAISKVEPVTHILAALLNGMSAMLLSISIVVTLIIINPVLTAITMISLGGVYAVVMLVVKKRLEINSESISQSVNDRFKVTQEALGSIRDILLGHGQQYFSNFFNKINWAYTRARTSNLIIGPSPRFIVEALGITVIASFAYFSVISADGLNAMIPVLGA</sequence>
<gene>
    <name evidence="6" type="ORF">METZ01_LOCUS394549</name>
</gene>
<keyword evidence="1 4" id="KW-0812">Transmembrane</keyword>
<feature type="domain" description="ABC transmembrane type-1" evidence="5">
    <location>
        <begin position="12"/>
        <end position="287"/>
    </location>
</feature>
<feature type="transmembrane region" description="Helical" evidence="4">
    <location>
        <begin position="169"/>
        <end position="186"/>
    </location>
</feature>
<dbReference type="GO" id="GO:0005524">
    <property type="term" value="F:ATP binding"/>
    <property type="evidence" value="ECO:0007669"/>
    <property type="project" value="InterPro"/>
</dbReference>
<feature type="transmembrane region" description="Helical" evidence="4">
    <location>
        <begin position="12"/>
        <end position="39"/>
    </location>
</feature>
<dbReference type="InterPro" id="IPR036640">
    <property type="entry name" value="ABC1_TM_sf"/>
</dbReference>
<dbReference type="AlphaFoldDB" id="A0A382V6P0"/>
<dbReference type="GO" id="GO:0016020">
    <property type="term" value="C:membrane"/>
    <property type="evidence" value="ECO:0007669"/>
    <property type="project" value="InterPro"/>
</dbReference>
<dbReference type="Gene3D" id="1.20.1560.10">
    <property type="entry name" value="ABC transporter type 1, transmembrane domain"/>
    <property type="match status" value="1"/>
</dbReference>
<evidence type="ECO:0000313" key="6">
    <source>
        <dbReference type="EMBL" id="SVD41695.1"/>
    </source>
</evidence>
<dbReference type="Pfam" id="PF00664">
    <property type="entry name" value="ABC_membrane"/>
    <property type="match status" value="1"/>
</dbReference>
<evidence type="ECO:0000259" key="5">
    <source>
        <dbReference type="PROSITE" id="PS50929"/>
    </source>
</evidence>
<dbReference type="GO" id="GO:0140359">
    <property type="term" value="F:ABC-type transporter activity"/>
    <property type="evidence" value="ECO:0007669"/>
    <property type="project" value="InterPro"/>
</dbReference>
<evidence type="ECO:0000256" key="4">
    <source>
        <dbReference type="SAM" id="Phobius"/>
    </source>
</evidence>
<reference evidence="6" key="1">
    <citation type="submission" date="2018-05" db="EMBL/GenBank/DDBJ databases">
        <authorList>
            <person name="Lanie J.A."/>
            <person name="Ng W.-L."/>
            <person name="Kazmierczak K.M."/>
            <person name="Andrzejewski T.M."/>
            <person name="Davidsen T.M."/>
            <person name="Wayne K.J."/>
            <person name="Tettelin H."/>
            <person name="Glass J.I."/>
            <person name="Rusch D."/>
            <person name="Podicherti R."/>
            <person name="Tsui H.-C.T."/>
            <person name="Winkler M.E."/>
        </authorList>
    </citation>
    <scope>NUCLEOTIDE SEQUENCE</scope>
</reference>
<organism evidence="6">
    <name type="scientific">marine metagenome</name>
    <dbReference type="NCBI Taxonomy" id="408172"/>
    <lineage>
        <taxon>unclassified sequences</taxon>
        <taxon>metagenomes</taxon>
        <taxon>ecological metagenomes</taxon>
    </lineage>
</organism>
<feature type="transmembrane region" description="Helical" evidence="4">
    <location>
        <begin position="254"/>
        <end position="275"/>
    </location>
</feature>
<feature type="transmembrane region" description="Helical" evidence="4">
    <location>
        <begin position="67"/>
        <end position="87"/>
    </location>
</feature>
<dbReference type="PROSITE" id="PS50929">
    <property type="entry name" value="ABC_TM1F"/>
    <property type="match status" value="1"/>
</dbReference>
<evidence type="ECO:0000256" key="1">
    <source>
        <dbReference type="ARBA" id="ARBA00022692"/>
    </source>
</evidence>
<proteinExistence type="predicted"/>
<evidence type="ECO:0000256" key="2">
    <source>
        <dbReference type="ARBA" id="ARBA00022989"/>
    </source>
</evidence>
<feature type="transmembrane region" description="Helical" evidence="4">
    <location>
        <begin position="139"/>
        <end position="163"/>
    </location>
</feature>
<protein>
    <recommendedName>
        <fullName evidence="5">ABC transmembrane type-1 domain-containing protein</fullName>
    </recommendedName>
</protein>
<evidence type="ECO:0000256" key="3">
    <source>
        <dbReference type="ARBA" id="ARBA00023136"/>
    </source>
</evidence>
<feature type="non-terminal residue" evidence="6">
    <location>
        <position position="287"/>
    </location>
</feature>